<evidence type="ECO:0000313" key="12">
    <source>
        <dbReference type="EMBL" id="GAA3969325.1"/>
    </source>
</evidence>
<comment type="pathway">
    <text evidence="1">Lipid metabolism.</text>
</comment>
<evidence type="ECO:0000256" key="2">
    <source>
        <dbReference type="ARBA" id="ARBA00008642"/>
    </source>
</evidence>
<feature type="domain" description="Beta-ketoacyl-[acyl-carrier-protein] synthase III N-terminal" evidence="11">
    <location>
        <begin position="116"/>
        <end position="193"/>
    </location>
</feature>
<evidence type="ECO:0000259" key="11">
    <source>
        <dbReference type="Pfam" id="PF08545"/>
    </source>
</evidence>
<dbReference type="InterPro" id="IPR016039">
    <property type="entry name" value="Thiolase-like"/>
</dbReference>
<dbReference type="NCBIfam" id="TIGR00747">
    <property type="entry name" value="fabH"/>
    <property type="match status" value="1"/>
</dbReference>
<keyword evidence="13" id="KW-1185">Reference proteome</keyword>
<dbReference type="Pfam" id="PF08541">
    <property type="entry name" value="ACP_syn_III_C"/>
    <property type="match status" value="1"/>
</dbReference>
<evidence type="ECO:0000256" key="8">
    <source>
        <dbReference type="ARBA" id="ARBA00023160"/>
    </source>
</evidence>
<keyword evidence="3" id="KW-0963">Cytoplasm</keyword>
<keyword evidence="5" id="KW-0808">Transferase</keyword>
<comment type="similarity">
    <text evidence="2">Belongs to the thiolase-like superfamily. FabH family.</text>
</comment>
<gene>
    <name evidence="12" type="ORF">GCM10022231_33170</name>
</gene>
<dbReference type="Gene3D" id="3.40.47.10">
    <property type="match status" value="2"/>
</dbReference>
<dbReference type="InterPro" id="IPR004655">
    <property type="entry name" value="FabH"/>
</dbReference>
<dbReference type="NCBIfam" id="NF006829">
    <property type="entry name" value="PRK09352.1"/>
    <property type="match status" value="1"/>
</dbReference>
<accession>A0ABP7PPU9</accession>
<comment type="caution">
    <text evidence="12">The sequence shown here is derived from an EMBL/GenBank/DDBJ whole genome shotgun (WGS) entry which is preliminary data.</text>
</comment>
<dbReference type="RefSeq" id="WP_344785628.1">
    <property type="nucleotide sequence ID" value="NZ_BAAAZW010000012.1"/>
</dbReference>
<dbReference type="PANTHER" id="PTHR34069">
    <property type="entry name" value="3-OXOACYL-[ACYL-CARRIER-PROTEIN] SYNTHASE 3"/>
    <property type="match status" value="1"/>
</dbReference>
<protein>
    <submittedName>
        <fullName evidence="12">Ketoacyl-ACP synthase III</fullName>
    </submittedName>
</protein>
<evidence type="ECO:0000256" key="4">
    <source>
        <dbReference type="ARBA" id="ARBA00022516"/>
    </source>
</evidence>
<name>A0ABP7PPU9_9ACTN</name>
<dbReference type="InterPro" id="IPR013751">
    <property type="entry name" value="ACP_syn_III_N"/>
</dbReference>
<keyword evidence="7" id="KW-0443">Lipid metabolism</keyword>
<dbReference type="InterPro" id="IPR013747">
    <property type="entry name" value="ACP_syn_III_C"/>
</dbReference>
<reference evidence="13" key="1">
    <citation type="journal article" date="2019" name="Int. J. Syst. Evol. Microbiol.">
        <title>The Global Catalogue of Microorganisms (GCM) 10K type strain sequencing project: providing services to taxonomists for standard genome sequencing and annotation.</title>
        <authorList>
            <consortium name="The Broad Institute Genomics Platform"/>
            <consortium name="The Broad Institute Genome Sequencing Center for Infectious Disease"/>
            <person name="Wu L."/>
            <person name="Ma J."/>
        </authorList>
    </citation>
    <scope>NUCLEOTIDE SEQUENCE [LARGE SCALE GENOMIC DNA]</scope>
    <source>
        <strain evidence="13">JCM 16923</strain>
    </source>
</reference>
<dbReference type="PANTHER" id="PTHR34069:SF2">
    <property type="entry name" value="BETA-KETOACYL-[ACYL-CARRIER-PROTEIN] SYNTHASE III"/>
    <property type="match status" value="1"/>
</dbReference>
<keyword evidence="4" id="KW-0444">Lipid biosynthesis</keyword>
<keyword evidence="9" id="KW-0012">Acyltransferase</keyword>
<keyword evidence="8" id="KW-0275">Fatty acid biosynthesis</keyword>
<dbReference type="CDD" id="cd00830">
    <property type="entry name" value="KAS_III"/>
    <property type="match status" value="1"/>
</dbReference>
<dbReference type="Proteomes" id="UP001418444">
    <property type="component" value="Unassembled WGS sequence"/>
</dbReference>
<evidence type="ECO:0000256" key="3">
    <source>
        <dbReference type="ARBA" id="ARBA00022490"/>
    </source>
</evidence>
<feature type="domain" description="Beta-ketoacyl-[acyl-carrier-protein] synthase III C-terminal" evidence="10">
    <location>
        <begin position="253"/>
        <end position="342"/>
    </location>
</feature>
<dbReference type="Pfam" id="PF08545">
    <property type="entry name" value="ACP_syn_III"/>
    <property type="match status" value="1"/>
</dbReference>
<dbReference type="SUPFAM" id="SSF53901">
    <property type="entry name" value="Thiolase-like"/>
    <property type="match status" value="1"/>
</dbReference>
<evidence type="ECO:0000313" key="13">
    <source>
        <dbReference type="Proteomes" id="UP001418444"/>
    </source>
</evidence>
<evidence type="ECO:0000256" key="5">
    <source>
        <dbReference type="ARBA" id="ARBA00022679"/>
    </source>
</evidence>
<evidence type="ECO:0000256" key="6">
    <source>
        <dbReference type="ARBA" id="ARBA00022832"/>
    </source>
</evidence>
<evidence type="ECO:0000256" key="9">
    <source>
        <dbReference type="ARBA" id="ARBA00023315"/>
    </source>
</evidence>
<dbReference type="EMBL" id="BAAAZW010000012">
    <property type="protein sequence ID" value="GAA3969325.1"/>
    <property type="molecule type" value="Genomic_DNA"/>
</dbReference>
<keyword evidence="6" id="KW-0276">Fatty acid metabolism</keyword>
<evidence type="ECO:0000256" key="7">
    <source>
        <dbReference type="ARBA" id="ARBA00023098"/>
    </source>
</evidence>
<proteinExistence type="inferred from homology"/>
<evidence type="ECO:0000259" key="10">
    <source>
        <dbReference type="Pfam" id="PF08541"/>
    </source>
</evidence>
<sequence length="373" mass="39158">MADLVAPRGHQNVSILGIGAYRPARLVSNDELCTVMDSSDEWIYERSGIRNRRWITGDEDMRYIARMSAERAIENSGVDREQIDLLVFATSTWPWNTPHGAPIIAADLGLNGISAFDVAAGCGGFGYALGVGADAVRSGSATNVVVIGAETMSVGLDPTDRSTGFIFGDGAGAVVIGPSERNGISPIVSGSDGVNAEAIKQNHHTVDYMARAVEYQGKNPETDPVGRMIIEMEGPRVFRWAAVTLPKALTTLLTESGAGPDDIDVFIPHQANARINDLMRKNLGFADDLPTANDIENTGNTSAGSIPLAMEEMLATGKAKGGQTALLLGFGAGLSYAGAVVTLPPAPKISSFDGLDEQPTGPLPAHLAAVEGR</sequence>
<evidence type="ECO:0000256" key="1">
    <source>
        <dbReference type="ARBA" id="ARBA00005189"/>
    </source>
</evidence>
<organism evidence="12 13">
    <name type="scientific">Gordonia caeni</name>
    <dbReference type="NCBI Taxonomy" id="1007097"/>
    <lineage>
        <taxon>Bacteria</taxon>
        <taxon>Bacillati</taxon>
        <taxon>Actinomycetota</taxon>
        <taxon>Actinomycetes</taxon>
        <taxon>Mycobacteriales</taxon>
        <taxon>Gordoniaceae</taxon>
        <taxon>Gordonia</taxon>
    </lineage>
</organism>